<evidence type="ECO:0000313" key="2">
    <source>
        <dbReference type="Proteomes" id="UP001060215"/>
    </source>
</evidence>
<dbReference type="Proteomes" id="UP001060215">
    <property type="component" value="Chromosome 6"/>
</dbReference>
<comment type="caution">
    <text evidence="1">The sequence shown here is derived from an EMBL/GenBank/DDBJ whole genome shotgun (WGS) entry which is preliminary data.</text>
</comment>
<organism evidence="1 2">
    <name type="scientific">Camellia lanceoleosa</name>
    <dbReference type="NCBI Taxonomy" id="1840588"/>
    <lineage>
        <taxon>Eukaryota</taxon>
        <taxon>Viridiplantae</taxon>
        <taxon>Streptophyta</taxon>
        <taxon>Embryophyta</taxon>
        <taxon>Tracheophyta</taxon>
        <taxon>Spermatophyta</taxon>
        <taxon>Magnoliopsida</taxon>
        <taxon>eudicotyledons</taxon>
        <taxon>Gunneridae</taxon>
        <taxon>Pentapetalae</taxon>
        <taxon>asterids</taxon>
        <taxon>Ericales</taxon>
        <taxon>Theaceae</taxon>
        <taxon>Camellia</taxon>
    </lineage>
</organism>
<reference evidence="1 2" key="1">
    <citation type="journal article" date="2022" name="Plant J.">
        <title>Chromosome-level genome of Camellia lanceoleosa provides a valuable resource for understanding genome evolution and self-incompatibility.</title>
        <authorList>
            <person name="Gong W."/>
            <person name="Xiao S."/>
            <person name="Wang L."/>
            <person name="Liao Z."/>
            <person name="Chang Y."/>
            <person name="Mo W."/>
            <person name="Hu G."/>
            <person name="Li W."/>
            <person name="Zhao G."/>
            <person name="Zhu H."/>
            <person name="Hu X."/>
            <person name="Ji K."/>
            <person name="Xiang X."/>
            <person name="Song Q."/>
            <person name="Yuan D."/>
            <person name="Jin S."/>
            <person name="Zhang L."/>
        </authorList>
    </citation>
    <scope>NUCLEOTIDE SEQUENCE [LARGE SCALE GENOMIC DNA]</scope>
    <source>
        <strain evidence="1">SQ_2022a</strain>
    </source>
</reference>
<keyword evidence="2" id="KW-1185">Reference proteome</keyword>
<protein>
    <submittedName>
        <fullName evidence="1">Uncharacterized protein</fullName>
    </submittedName>
</protein>
<proteinExistence type="predicted"/>
<accession>A0ACC0I8G6</accession>
<dbReference type="EMBL" id="CM045763">
    <property type="protein sequence ID" value="KAI8022157.1"/>
    <property type="molecule type" value="Genomic_DNA"/>
</dbReference>
<evidence type="ECO:0000313" key="1">
    <source>
        <dbReference type="EMBL" id="KAI8022157.1"/>
    </source>
</evidence>
<gene>
    <name evidence="1" type="ORF">LOK49_LG03G03193</name>
</gene>
<name>A0ACC0I8G6_9ERIC</name>
<sequence>MLFRIRRHSHAVIVTNDTLPPSLETSVISDLLLSHDVIQEPLYHHCTSLSSSGYSSYALLLTLAVTTLRIIYQQIDLSDRCAAARLSLSIIHLRLDH</sequence>